<dbReference type="InterPro" id="IPR015886">
    <property type="entry name" value="H2TH_FPG"/>
</dbReference>
<evidence type="ECO:0000313" key="18">
    <source>
        <dbReference type="EMBL" id="MBA2947014.1"/>
    </source>
</evidence>
<evidence type="ECO:0000256" key="1">
    <source>
        <dbReference type="ARBA" id="ARBA00001668"/>
    </source>
</evidence>
<dbReference type="EMBL" id="JACEHE010000007">
    <property type="protein sequence ID" value="MBA2947014.1"/>
    <property type="molecule type" value="Genomic_DNA"/>
</dbReference>
<keyword evidence="13" id="KW-0326">Glycosidase</keyword>
<evidence type="ECO:0000256" key="14">
    <source>
        <dbReference type="PROSITE-ProRule" id="PRU00391"/>
    </source>
</evidence>
<dbReference type="InterPro" id="IPR035937">
    <property type="entry name" value="FPG_N"/>
</dbReference>
<name>A0A7W0I9G3_9ACTN</name>
<comment type="cofactor">
    <cofactor evidence="2">
        <name>Zn(2+)</name>
        <dbReference type="ChEBI" id="CHEBI:29105"/>
    </cofactor>
</comment>
<keyword evidence="12" id="KW-0511">Multifunctional enzyme</keyword>
<dbReference type="Pfam" id="PF01149">
    <property type="entry name" value="Fapy_DNA_glyco"/>
    <property type="match status" value="1"/>
</dbReference>
<evidence type="ECO:0000256" key="6">
    <source>
        <dbReference type="ARBA" id="ARBA00022771"/>
    </source>
</evidence>
<evidence type="ECO:0000256" key="13">
    <source>
        <dbReference type="ARBA" id="ARBA00023295"/>
    </source>
</evidence>
<dbReference type="InterPro" id="IPR010979">
    <property type="entry name" value="Ribosomal_uS13-like_H2TH"/>
</dbReference>
<protein>
    <submittedName>
        <fullName evidence="18">Fpg/Nei family DNA glycosylase</fullName>
    </submittedName>
</protein>
<dbReference type="SUPFAM" id="SSF46946">
    <property type="entry name" value="S13-like H2TH domain"/>
    <property type="match status" value="1"/>
</dbReference>
<reference evidence="18 19" key="1">
    <citation type="submission" date="2020-07" db="EMBL/GenBank/DDBJ databases">
        <title>Streptomyces isolated from Indian soil.</title>
        <authorList>
            <person name="Mandal S."/>
            <person name="Maiti P.K."/>
        </authorList>
    </citation>
    <scope>NUCLEOTIDE SEQUENCE [LARGE SCALE GENOMIC DNA]</scope>
    <source>
        <strain evidence="18 19">PSKA28</strain>
    </source>
</reference>
<evidence type="ECO:0000256" key="4">
    <source>
        <dbReference type="ARBA" id="ARBA00022723"/>
    </source>
</evidence>
<dbReference type="SUPFAM" id="SSF57716">
    <property type="entry name" value="Glucocorticoid receptor-like (DNA-binding domain)"/>
    <property type="match status" value="1"/>
</dbReference>
<dbReference type="PROSITE" id="PS51066">
    <property type="entry name" value="ZF_FPG_2"/>
    <property type="match status" value="1"/>
</dbReference>
<evidence type="ECO:0000259" key="16">
    <source>
        <dbReference type="PROSITE" id="PS51066"/>
    </source>
</evidence>
<dbReference type="GO" id="GO:0008270">
    <property type="term" value="F:zinc ion binding"/>
    <property type="evidence" value="ECO:0007669"/>
    <property type="project" value="UniProtKB-KW"/>
</dbReference>
<organism evidence="18 19">
    <name type="scientific">Streptomyces himalayensis subsp. himalayensis</name>
    <dbReference type="NCBI Taxonomy" id="2756131"/>
    <lineage>
        <taxon>Bacteria</taxon>
        <taxon>Bacillati</taxon>
        <taxon>Actinomycetota</taxon>
        <taxon>Actinomycetes</taxon>
        <taxon>Kitasatosporales</taxon>
        <taxon>Streptomycetaceae</taxon>
        <taxon>Streptomyces</taxon>
        <taxon>Streptomyces himalayensis</taxon>
    </lineage>
</organism>
<dbReference type="RefSeq" id="WP_181657970.1">
    <property type="nucleotide sequence ID" value="NZ_JACEHE010000007.1"/>
</dbReference>
<evidence type="ECO:0000256" key="10">
    <source>
        <dbReference type="ARBA" id="ARBA00023204"/>
    </source>
</evidence>
<comment type="catalytic activity">
    <reaction evidence="1">
        <text>Hydrolysis of DNA containing ring-opened 7-methylguanine residues, releasing 2,6-diamino-4-hydroxy-5-(N-methyl)formamidopyrimidine.</text>
        <dbReference type="EC" id="3.2.2.23"/>
    </reaction>
</comment>
<dbReference type="Pfam" id="PF06831">
    <property type="entry name" value="H2TH"/>
    <property type="match status" value="1"/>
</dbReference>
<evidence type="ECO:0000256" key="5">
    <source>
        <dbReference type="ARBA" id="ARBA00022763"/>
    </source>
</evidence>
<dbReference type="GO" id="GO:0034039">
    <property type="term" value="F:8-oxo-7,8-dihydroguanine DNA N-glycosylase activity"/>
    <property type="evidence" value="ECO:0007669"/>
    <property type="project" value="TreeGrafter"/>
</dbReference>
<keyword evidence="10" id="KW-0234">DNA repair</keyword>
<evidence type="ECO:0000256" key="3">
    <source>
        <dbReference type="ARBA" id="ARBA00009409"/>
    </source>
</evidence>
<dbReference type="SMART" id="SM01232">
    <property type="entry name" value="H2TH"/>
    <property type="match status" value="1"/>
</dbReference>
<sequence length="304" mass="33191">MPELPEVEALKDFLTDHLAGREIVRVLPVAVSVLKTYDPPLSALEGRAVTAVTRHGKFLDVDADGLHFVVHLARAGWLQWRDRLPDGPARHPTTAPHRRATRDPSLMRPGKGPLAMRVALETGEGFDLTEAGTQKRLAVYVVRDPSEVPGVARLGPDPLAAGFDEQRFAKLLEGERRQLKGALRDQSLIAGVGNAYSDEILHVAKMSPFKLASSLTDEETHRLYEALRTTLAEAVERSRGLAAGRLKAEKKSGLRVHGRTGEACPVCGDTVREVSFSASSLQYCPTCQTGGKPLADRRMSRLLK</sequence>
<keyword evidence="7" id="KW-0378">Hydrolase</keyword>
<evidence type="ECO:0000313" key="19">
    <source>
        <dbReference type="Proteomes" id="UP000545761"/>
    </source>
</evidence>
<dbReference type="SMART" id="SM00898">
    <property type="entry name" value="Fapy_DNA_glyco"/>
    <property type="match status" value="1"/>
</dbReference>
<comment type="caution">
    <text evidence="18">The sequence shown here is derived from an EMBL/GenBank/DDBJ whole genome shotgun (WGS) entry which is preliminary data.</text>
</comment>
<keyword evidence="5" id="KW-0227">DNA damage</keyword>
<dbReference type="GO" id="GO:0006284">
    <property type="term" value="P:base-excision repair"/>
    <property type="evidence" value="ECO:0007669"/>
    <property type="project" value="InterPro"/>
</dbReference>
<evidence type="ECO:0000256" key="8">
    <source>
        <dbReference type="ARBA" id="ARBA00022833"/>
    </source>
</evidence>
<evidence type="ECO:0000256" key="7">
    <source>
        <dbReference type="ARBA" id="ARBA00022801"/>
    </source>
</evidence>
<keyword evidence="8" id="KW-0862">Zinc</keyword>
<feature type="domain" description="FPG-type" evidence="16">
    <location>
        <begin position="255"/>
        <end position="289"/>
    </location>
</feature>
<dbReference type="Proteomes" id="UP000545761">
    <property type="component" value="Unassembled WGS sequence"/>
</dbReference>
<evidence type="ECO:0000256" key="9">
    <source>
        <dbReference type="ARBA" id="ARBA00023125"/>
    </source>
</evidence>
<keyword evidence="6 14" id="KW-0863">Zinc-finger</keyword>
<dbReference type="InterPro" id="IPR000214">
    <property type="entry name" value="Znf_DNA_glyclase/AP_lyase"/>
</dbReference>
<accession>A0A7W0I9G3</accession>
<dbReference type="AlphaFoldDB" id="A0A7W0I9G3"/>
<gene>
    <name evidence="18" type="ORF">H1D24_14695</name>
</gene>
<dbReference type="GO" id="GO:0003906">
    <property type="term" value="F:DNA-(apurinic or apyrimidinic site) endonuclease activity"/>
    <property type="evidence" value="ECO:0007669"/>
    <property type="project" value="InterPro"/>
</dbReference>
<keyword evidence="4" id="KW-0479">Metal-binding</keyword>
<evidence type="ECO:0000256" key="11">
    <source>
        <dbReference type="ARBA" id="ARBA00023239"/>
    </source>
</evidence>
<evidence type="ECO:0000256" key="15">
    <source>
        <dbReference type="SAM" id="MobiDB-lite"/>
    </source>
</evidence>
<dbReference type="Gene3D" id="1.10.8.50">
    <property type="match status" value="1"/>
</dbReference>
<dbReference type="GO" id="GO:0003684">
    <property type="term" value="F:damaged DNA binding"/>
    <property type="evidence" value="ECO:0007669"/>
    <property type="project" value="InterPro"/>
</dbReference>
<dbReference type="Pfam" id="PF06827">
    <property type="entry name" value="zf-FPG_IleRS"/>
    <property type="match status" value="1"/>
</dbReference>
<keyword evidence="9" id="KW-0238">DNA-binding</keyword>
<dbReference type="GO" id="GO:0016829">
    <property type="term" value="F:lyase activity"/>
    <property type="evidence" value="ECO:0007669"/>
    <property type="project" value="UniProtKB-KW"/>
</dbReference>
<comment type="similarity">
    <text evidence="3">Belongs to the FPG family.</text>
</comment>
<dbReference type="SUPFAM" id="SSF81624">
    <property type="entry name" value="N-terminal domain of MutM-like DNA repair proteins"/>
    <property type="match status" value="1"/>
</dbReference>
<keyword evidence="11" id="KW-0456">Lyase</keyword>
<dbReference type="PANTHER" id="PTHR22993:SF9">
    <property type="entry name" value="FORMAMIDOPYRIMIDINE-DNA GLYCOSYLASE"/>
    <property type="match status" value="1"/>
</dbReference>
<dbReference type="PROSITE" id="PS51068">
    <property type="entry name" value="FPG_CAT"/>
    <property type="match status" value="1"/>
</dbReference>
<evidence type="ECO:0000259" key="17">
    <source>
        <dbReference type="PROSITE" id="PS51068"/>
    </source>
</evidence>
<dbReference type="InterPro" id="IPR010663">
    <property type="entry name" value="Znf_FPG/IleRS"/>
</dbReference>
<dbReference type="CDD" id="cd08973">
    <property type="entry name" value="BaFpgNei_N_1"/>
    <property type="match status" value="1"/>
</dbReference>
<dbReference type="InterPro" id="IPR012319">
    <property type="entry name" value="FPG_cat"/>
</dbReference>
<feature type="region of interest" description="Disordered" evidence="15">
    <location>
        <begin position="86"/>
        <end position="111"/>
    </location>
</feature>
<dbReference type="Gene3D" id="3.20.190.10">
    <property type="entry name" value="MutM-like, N-terminal"/>
    <property type="match status" value="1"/>
</dbReference>
<proteinExistence type="inferred from homology"/>
<evidence type="ECO:0000256" key="2">
    <source>
        <dbReference type="ARBA" id="ARBA00001947"/>
    </source>
</evidence>
<feature type="domain" description="Formamidopyrimidine-DNA glycosylase catalytic" evidence="17">
    <location>
        <begin position="2"/>
        <end position="76"/>
    </location>
</feature>
<dbReference type="PANTHER" id="PTHR22993">
    <property type="entry name" value="FORMAMIDOPYRIMIDINE-DNA GLYCOSYLASE"/>
    <property type="match status" value="1"/>
</dbReference>
<evidence type="ECO:0000256" key="12">
    <source>
        <dbReference type="ARBA" id="ARBA00023268"/>
    </source>
</evidence>